<dbReference type="Gene3D" id="1.10.4080.10">
    <property type="entry name" value="ADP-ribosylation/Crystallin J1"/>
    <property type="match status" value="1"/>
</dbReference>
<comment type="cofactor">
    <cofactor evidence="3">
        <name>Mg(2+)</name>
        <dbReference type="ChEBI" id="CHEBI:18420"/>
    </cofactor>
    <text evidence="3">Binds 2 magnesium ions per subunit.</text>
</comment>
<evidence type="ECO:0000256" key="1">
    <source>
        <dbReference type="ARBA" id="ARBA00010702"/>
    </source>
</evidence>
<proteinExistence type="inferred from homology"/>
<keyword evidence="3" id="KW-0479">Metal-binding</keyword>
<dbReference type="InterPro" id="IPR050792">
    <property type="entry name" value="ADP-ribosylglycohydrolase"/>
</dbReference>
<dbReference type="PANTHER" id="PTHR16222:SF24">
    <property type="entry name" value="ADP-RIBOSYLHYDROLASE ARH3"/>
    <property type="match status" value="1"/>
</dbReference>
<reference evidence="4 5" key="1">
    <citation type="journal article" date="2017" name="ISME J.">
        <title>Energy and carbon metabolisms in a deep terrestrial subsurface fluid microbial community.</title>
        <authorList>
            <person name="Momper L."/>
            <person name="Jungbluth S.P."/>
            <person name="Lee M.D."/>
            <person name="Amend J.P."/>
        </authorList>
    </citation>
    <scope>NUCLEOTIDE SEQUENCE [LARGE SCALE GENOMIC DNA]</scope>
    <source>
        <strain evidence="4">SURF_5</strain>
    </source>
</reference>
<dbReference type="InterPro" id="IPR036705">
    <property type="entry name" value="Ribosyl_crysJ1_sf"/>
</dbReference>
<feature type="binding site" evidence="3">
    <location>
        <position position="278"/>
    </location>
    <ligand>
        <name>Mg(2+)</name>
        <dbReference type="ChEBI" id="CHEBI:18420"/>
        <label>1</label>
    </ligand>
</feature>
<dbReference type="GO" id="GO:0046872">
    <property type="term" value="F:metal ion binding"/>
    <property type="evidence" value="ECO:0007669"/>
    <property type="project" value="UniProtKB-KW"/>
</dbReference>
<evidence type="ECO:0000313" key="4">
    <source>
        <dbReference type="EMBL" id="RJP17187.1"/>
    </source>
</evidence>
<dbReference type="SUPFAM" id="SSF101478">
    <property type="entry name" value="ADP-ribosylglycohydrolase"/>
    <property type="match status" value="1"/>
</dbReference>
<evidence type="ECO:0008006" key="6">
    <source>
        <dbReference type="Google" id="ProtNLM"/>
    </source>
</evidence>
<sequence length="330" mass="35072">MTKRVRDKFLGSIVGCAVGDALGAPFEGLPPPSIQIAGAAEIHFRKIAGYPLGQYTDDTQMTLAIVRAICRAGKVDGAEIAAEFVRLWNTGEIVGAGASCSEGVYNIYERGMKWSEAGTPIGRAGNGAAMRAAPIGLWNCLHPDRIPHDAEISSIVTHKDPRSIAGAIAVAEGVRLNLAVESLDPADYLKKISAAVRPASTVFSRYLDLLGRWITLEPDEALRLIYASGEPEVGPRQPRGISGYVIPSVLCSLFFFLKTPRDFLATVIGAIRAGGDTDTTAAIAGAISGALNGIQAIPWRLVEALKDSQEILALAEEFYEAAARKGQVKD</sequence>
<dbReference type="Proteomes" id="UP000265882">
    <property type="component" value="Unassembled WGS sequence"/>
</dbReference>
<dbReference type="PANTHER" id="PTHR16222">
    <property type="entry name" value="ADP-RIBOSYLGLYCOHYDROLASE"/>
    <property type="match status" value="1"/>
</dbReference>
<dbReference type="AlphaFoldDB" id="A0A3A4N5M9"/>
<evidence type="ECO:0000313" key="5">
    <source>
        <dbReference type="Proteomes" id="UP000265882"/>
    </source>
</evidence>
<keyword evidence="3" id="KW-0460">Magnesium</keyword>
<feature type="binding site" evidence="3">
    <location>
        <position position="276"/>
    </location>
    <ligand>
        <name>Mg(2+)</name>
        <dbReference type="ChEBI" id="CHEBI:18420"/>
        <label>1</label>
    </ligand>
</feature>
<feature type="binding site" evidence="3">
    <location>
        <position position="56"/>
    </location>
    <ligand>
        <name>Mg(2+)</name>
        <dbReference type="ChEBI" id="CHEBI:18420"/>
        <label>1</label>
    </ligand>
</feature>
<dbReference type="InterPro" id="IPR005502">
    <property type="entry name" value="Ribosyl_crysJ1"/>
</dbReference>
<dbReference type="GO" id="GO:0016787">
    <property type="term" value="F:hydrolase activity"/>
    <property type="evidence" value="ECO:0007669"/>
    <property type="project" value="UniProtKB-KW"/>
</dbReference>
<comment type="caution">
    <text evidence="4">The sequence shown here is derived from an EMBL/GenBank/DDBJ whole genome shotgun (WGS) entry which is preliminary data.</text>
</comment>
<dbReference type="Pfam" id="PF03747">
    <property type="entry name" value="ADP_ribosyl_GH"/>
    <property type="match status" value="1"/>
</dbReference>
<name>A0A3A4N5M9_ABYX5</name>
<comment type="similarity">
    <text evidence="1">Belongs to the ADP-ribosylglycohydrolase family.</text>
</comment>
<feature type="binding site" evidence="3">
    <location>
        <position position="57"/>
    </location>
    <ligand>
        <name>Mg(2+)</name>
        <dbReference type="ChEBI" id="CHEBI:18420"/>
        <label>1</label>
    </ligand>
</feature>
<gene>
    <name evidence="4" type="ORF">C4520_17310</name>
</gene>
<organism evidence="4 5">
    <name type="scientific">Abyssobacteria bacterium (strain SURF_5)</name>
    <dbReference type="NCBI Taxonomy" id="2093360"/>
    <lineage>
        <taxon>Bacteria</taxon>
        <taxon>Pseudomonadati</taxon>
        <taxon>Candidatus Hydrogenedentota</taxon>
        <taxon>Candidatus Abyssobacteria</taxon>
    </lineage>
</organism>
<feature type="binding site" evidence="3">
    <location>
        <position position="58"/>
    </location>
    <ligand>
        <name>Mg(2+)</name>
        <dbReference type="ChEBI" id="CHEBI:18420"/>
        <label>1</label>
    </ligand>
</feature>
<accession>A0A3A4N5M9</accession>
<protein>
    <recommendedName>
        <fullName evidence="6">ADP-ribosylglycohydrolase family protein</fullName>
    </recommendedName>
</protein>
<feature type="binding site" evidence="3">
    <location>
        <position position="279"/>
    </location>
    <ligand>
        <name>Mg(2+)</name>
        <dbReference type="ChEBI" id="CHEBI:18420"/>
        <label>1</label>
    </ligand>
</feature>
<evidence type="ECO:0000256" key="3">
    <source>
        <dbReference type="PIRSR" id="PIRSR605502-1"/>
    </source>
</evidence>
<evidence type="ECO:0000256" key="2">
    <source>
        <dbReference type="ARBA" id="ARBA00022801"/>
    </source>
</evidence>
<dbReference type="EMBL" id="QZKU01000118">
    <property type="protein sequence ID" value="RJP17187.1"/>
    <property type="molecule type" value="Genomic_DNA"/>
</dbReference>
<keyword evidence="2" id="KW-0378">Hydrolase</keyword>